<evidence type="ECO:0000313" key="3">
    <source>
        <dbReference type="Proteomes" id="UP001497416"/>
    </source>
</evidence>
<proteinExistence type="predicted"/>
<feature type="transmembrane region" description="Helical" evidence="1">
    <location>
        <begin position="6"/>
        <end position="24"/>
    </location>
</feature>
<name>A0ABM9P430_9FLAO</name>
<evidence type="ECO:0000256" key="1">
    <source>
        <dbReference type="SAM" id="Phobius"/>
    </source>
</evidence>
<keyword evidence="1" id="KW-1133">Transmembrane helix</keyword>
<comment type="caution">
    <text evidence="2">The sequence shown here is derived from an EMBL/GenBank/DDBJ whole genome shotgun (WGS) entry which is preliminary data.</text>
</comment>
<keyword evidence="3" id="KW-1185">Reference proteome</keyword>
<organism evidence="2 3">
    <name type="scientific">Tenacibaculum platacis</name>
    <dbReference type="NCBI Taxonomy" id="3137852"/>
    <lineage>
        <taxon>Bacteria</taxon>
        <taxon>Pseudomonadati</taxon>
        <taxon>Bacteroidota</taxon>
        <taxon>Flavobacteriia</taxon>
        <taxon>Flavobacteriales</taxon>
        <taxon>Flavobacteriaceae</taxon>
        <taxon>Tenacibaculum</taxon>
    </lineage>
</organism>
<dbReference type="EMBL" id="CAXIXY010000005">
    <property type="protein sequence ID" value="CAL2089892.1"/>
    <property type="molecule type" value="Genomic_DNA"/>
</dbReference>
<sequence>MQQSPFLTRMAILFLLNSYICIYVKTKFTSKITSKTFASTNSVDEANSIANTGI</sequence>
<keyword evidence="1" id="KW-0472">Membrane</keyword>
<gene>
    <name evidence="2" type="ORF">T190607A01A_30413</name>
</gene>
<evidence type="ECO:0000313" key="2">
    <source>
        <dbReference type="EMBL" id="CAL2089892.1"/>
    </source>
</evidence>
<dbReference type="Proteomes" id="UP001497416">
    <property type="component" value="Unassembled WGS sequence"/>
</dbReference>
<protein>
    <submittedName>
        <fullName evidence="2">Uncharacterized protein</fullName>
    </submittedName>
</protein>
<accession>A0ABM9P430</accession>
<reference evidence="2 3" key="1">
    <citation type="submission" date="2024-05" db="EMBL/GenBank/DDBJ databases">
        <authorList>
            <person name="Duchaud E."/>
        </authorList>
    </citation>
    <scope>NUCLEOTIDE SEQUENCE [LARGE SCALE GENOMIC DNA]</scope>
    <source>
        <strain evidence="2">Ena-SAMPLE-TAB-13-05-2024-13:56:06:370-140302</strain>
    </source>
</reference>
<keyword evidence="1" id="KW-0812">Transmembrane</keyword>